<proteinExistence type="inferred from homology"/>
<feature type="compositionally biased region" description="Basic and acidic residues" evidence="8">
    <location>
        <begin position="92"/>
        <end position="105"/>
    </location>
</feature>
<comment type="similarity">
    <text evidence="2">Belongs to the HMGN family.</text>
</comment>
<dbReference type="Proteomes" id="UP001166674">
    <property type="component" value="Unassembled WGS sequence"/>
</dbReference>
<dbReference type="InterPro" id="IPR016965">
    <property type="entry name" value="Pase_PHOSPHO-typ"/>
</dbReference>
<dbReference type="SMART" id="SM00527">
    <property type="entry name" value="HMG17"/>
    <property type="match status" value="1"/>
</dbReference>
<dbReference type="EMBL" id="JAATJV010427200">
    <property type="protein sequence ID" value="MBZ3888881.1"/>
    <property type="molecule type" value="Genomic_DNA"/>
</dbReference>
<comment type="function">
    <text evidence="5">Binds to the inner side of the nucleosomal DNA thus altering the interaction between the DNA and the histone octamer. May be involved in the process which maintains transcribable genes in a unique chromatin conformation.</text>
</comment>
<dbReference type="GO" id="GO:0005634">
    <property type="term" value="C:nucleus"/>
    <property type="evidence" value="ECO:0007669"/>
    <property type="project" value="UniProtKB-SubCell"/>
</dbReference>
<evidence type="ECO:0000256" key="6">
    <source>
        <dbReference type="ARBA" id="ARBA00040304"/>
    </source>
</evidence>
<evidence type="ECO:0000256" key="2">
    <source>
        <dbReference type="ARBA" id="ARBA00007696"/>
    </source>
</evidence>
<evidence type="ECO:0000256" key="3">
    <source>
        <dbReference type="ARBA" id="ARBA00023125"/>
    </source>
</evidence>
<dbReference type="GO" id="GO:0031492">
    <property type="term" value="F:nucleosomal DNA binding"/>
    <property type="evidence" value="ECO:0007669"/>
    <property type="project" value="InterPro"/>
</dbReference>
<gene>
    <name evidence="9" type="ORF">SUZIE_200160</name>
</gene>
<feature type="compositionally biased region" description="Basic and acidic residues" evidence="8">
    <location>
        <begin position="70"/>
        <end position="79"/>
    </location>
</feature>
<dbReference type="GO" id="GO:0016791">
    <property type="term" value="F:phosphatase activity"/>
    <property type="evidence" value="ECO:0007669"/>
    <property type="project" value="InterPro"/>
</dbReference>
<evidence type="ECO:0000256" key="1">
    <source>
        <dbReference type="ARBA" id="ARBA00004123"/>
    </source>
</evidence>
<dbReference type="PANTHER" id="PTHR23087">
    <property type="entry name" value="NONHISTONE CHROMOSOMAL PROTEIN HMG"/>
    <property type="match status" value="1"/>
</dbReference>
<dbReference type="PRINTS" id="PR00925">
    <property type="entry name" value="NONHISHMG17"/>
</dbReference>
<keyword evidence="3" id="KW-0238">DNA-binding</keyword>
<keyword evidence="10" id="KW-1185">Reference proteome</keyword>
<protein>
    <recommendedName>
        <fullName evidence="6">Non-histone chromosomal protein HMG-17</fullName>
    </recommendedName>
    <alternativeName>
        <fullName evidence="7">High mobility group nucleosome-binding domain-containing protein 2</fullName>
    </alternativeName>
</protein>
<dbReference type="GO" id="GO:0006325">
    <property type="term" value="P:chromatin organization"/>
    <property type="evidence" value="ECO:0007669"/>
    <property type="project" value="TreeGrafter"/>
</dbReference>
<keyword evidence="4" id="KW-0539">Nucleus</keyword>
<evidence type="ECO:0000256" key="8">
    <source>
        <dbReference type="SAM" id="MobiDB-lite"/>
    </source>
</evidence>
<evidence type="ECO:0000256" key="5">
    <source>
        <dbReference type="ARBA" id="ARBA00037490"/>
    </source>
</evidence>
<dbReference type="GO" id="GO:0000785">
    <property type="term" value="C:chromatin"/>
    <property type="evidence" value="ECO:0007669"/>
    <property type="project" value="InterPro"/>
</dbReference>
<accession>A0AA41NET6</accession>
<dbReference type="AlphaFoldDB" id="A0AA41NET6"/>
<dbReference type="Pfam" id="PF06888">
    <property type="entry name" value="Put_Phosphatase"/>
    <property type="match status" value="1"/>
</dbReference>
<feature type="region of interest" description="Disordered" evidence="8">
    <location>
        <begin position="43"/>
        <end position="105"/>
    </location>
</feature>
<evidence type="ECO:0000256" key="7">
    <source>
        <dbReference type="ARBA" id="ARBA00042290"/>
    </source>
</evidence>
<name>A0AA41NET6_SCICA</name>
<organism evidence="9 10">
    <name type="scientific">Sciurus carolinensis</name>
    <name type="common">Eastern gray squirrel</name>
    <dbReference type="NCBI Taxonomy" id="30640"/>
    <lineage>
        <taxon>Eukaryota</taxon>
        <taxon>Metazoa</taxon>
        <taxon>Chordata</taxon>
        <taxon>Craniata</taxon>
        <taxon>Vertebrata</taxon>
        <taxon>Euteleostomi</taxon>
        <taxon>Mammalia</taxon>
        <taxon>Eutheria</taxon>
        <taxon>Euarchontoglires</taxon>
        <taxon>Glires</taxon>
        <taxon>Rodentia</taxon>
        <taxon>Sciuromorpha</taxon>
        <taxon>Sciuridae</taxon>
        <taxon>Sciurinae</taxon>
        <taxon>Sciurini</taxon>
        <taxon>Sciurus</taxon>
    </lineage>
</organism>
<evidence type="ECO:0000256" key="4">
    <source>
        <dbReference type="ARBA" id="ARBA00023242"/>
    </source>
</evidence>
<evidence type="ECO:0000313" key="10">
    <source>
        <dbReference type="Proteomes" id="UP001166674"/>
    </source>
</evidence>
<dbReference type="InterPro" id="IPR000079">
    <property type="entry name" value="HMGN_fam"/>
</dbReference>
<comment type="subcellular location">
    <subcellularLocation>
        <location evidence="1">Nucleus</location>
    </subcellularLocation>
</comment>
<evidence type="ECO:0000313" key="9">
    <source>
        <dbReference type="EMBL" id="MBZ3888881.1"/>
    </source>
</evidence>
<comment type="caution">
    <text evidence="9">The sequence shown here is derived from an EMBL/GenBank/DDBJ whole genome shotgun (WGS) entry which is preliminary data.</text>
</comment>
<dbReference type="PANTHER" id="PTHR23087:SF13">
    <property type="entry name" value="NON-HISTONE CHROMOSOMAL PROTEIN HMG-17"/>
    <property type="match status" value="1"/>
</dbReference>
<reference evidence="9" key="1">
    <citation type="submission" date="2020-03" db="EMBL/GenBank/DDBJ databases">
        <title>Studies in the Genomics of Life Span.</title>
        <authorList>
            <person name="Glass D."/>
        </authorList>
    </citation>
    <scope>NUCLEOTIDE SEQUENCE</scope>
    <source>
        <strain evidence="9">SUZIE</strain>
        <tissue evidence="9">Muscle</tissue>
    </source>
</reference>
<sequence length="105" mass="11196">MGGLLQFVAKQRYRFKVILVLDANAFGVESVLRAASHLDLFRASSATGPDLPELKPKKSPAKKGKKLPKGKGEETDTGKDGNNPAENEDAETDKTQKAEGAGDAK</sequence>
<dbReference type="Pfam" id="PF01101">
    <property type="entry name" value="HMG14_17"/>
    <property type="match status" value="1"/>
</dbReference>
<feature type="compositionally biased region" description="Basic residues" evidence="8">
    <location>
        <begin position="57"/>
        <end position="69"/>
    </location>
</feature>